<dbReference type="Pfam" id="PF13692">
    <property type="entry name" value="Glyco_trans_1_4"/>
    <property type="match status" value="1"/>
</dbReference>
<dbReference type="SUPFAM" id="SSF53756">
    <property type="entry name" value="UDP-Glycosyltransferase/glycogen phosphorylase"/>
    <property type="match status" value="1"/>
</dbReference>
<evidence type="ECO:0000259" key="1">
    <source>
        <dbReference type="Pfam" id="PF13439"/>
    </source>
</evidence>
<dbReference type="InterPro" id="IPR028098">
    <property type="entry name" value="Glyco_trans_4-like_N"/>
</dbReference>
<accession>A0ABP9NT96</accession>
<dbReference type="CDD" id="cd03801">
    <property type="entry name" value="GT4_PimA-like"/>
    <property type="match status" value="1"/>
</dbReference>
<dbReference type="Pfam" id="PF13439">
    <property type="entry name" value="Glyco_transf_4"/>
    <property type="match status" value="1"/>
</dbReference>
<name>A0ABP9NT96_9BACT</name>
<dbReference type="PANTHER" id="PTHR45947">
    <property type="entry name" value="SULFOQUINOVOSYL TRANSFERASE SQD2"/>
    <property type="match status" value="1"/>
</dbReference>
<keyword evidence="3" id="KW-1185">Reference proteome</keyword>
<dbReference type="PANTHER" id="PTHR45947:SF3">
    <property type="entry name" value="SULFOQUINOVOSYL TRANSFERASE SQD2"/>
    <property type="match status" value="1"/>
</dbReference>
<feature type="domain" description="Glycosyltransferase subfamily 4-like N-terminal" evidence="1">
    <location>
        <begin position="31"/>
        <end position="190"/>
    </location>
</feature>
<dbReference type="Gene3D" id="3.40.50.2000">
    <property type="entry name" value="Glycogen Phosphorylase B"/>
    <property type="match status" value="2"/>
</dbReference>
<dbReference type="RefSeq" id="WP_345734705.1">
    <property type="nucleotide sequence ID" value="NZ_BAABIA010000001.1"/>
</dbReference>
<sequence length="397" mass="46187">MAGSKQQTGRRVLWLDPFFQGGRPTTQSIHRALPWMLDRGWQIEIWCLDHDEVDARAEVKRLPRARWLRLLEPLWFWFLAWLRLTWLRLWAGKWDIVHTTGPDIPGADVMSLHFHNRTWIGLQWREQAWSIKEKLRILHTMIGLLQETVVLHSKRWRVILPVSEGLAERIRPQLASEKRIQVLPNLLDETRFHTGVRQQYREAARSQVHAAETDFIFIFVSTGHYQRKGLWAALRSLDVCRTMARNECGLRLRFLIVGAGEKAQASLIPQLNQTAPDWRDWVSLMPPTPEVERWYAAADAFLFPSRYETFSLVALEASACGLPLLVTPYDGHEMYLKEGVNGCLLPWEPEGMATRIGEFLKTDRHYLKPGPDRCIHASGYAEVLDQTYLEIIRERSL</sequence>
<proteinExistence type="predicted"/>
<evidence type="ECO:0000313" key="3">
    <source>
        <dbReference type="Proteomes" id="UP001499852"/>
    </source>
</evidence>
<reference evidence="3" key="1">
    <citation type="journal article" date="2019" name="Int. J. Syst. Evol. Microbiol.">
        <title>The Global Catalogue of Microorganisms (GCM) 10K type strain sequencing project: providing services to taxonomists for standard genome sequencing and annotation.</title>
        <authorList>
            <consortium name="The Broad Institute Genomics Platform"/>
            <consortium name="The Broad Institute Genome Sequencing Center for Infectious Disease"/>
            <person name="Wu L."/>
            <person name="Ma J."/>
        </authorList>
    </citation>
    <scope>NUCLEOTIDE SEQUENCE [LARGE SCALE GENOMIC DNA]</scope>
    <source>
        <strain evidence="3">JCM 18053</strain>
    </source>
</reference>
<dbReference type="InterPro" id="IPR050194">
    <property type="entry name" value="Glycosyltransferase_grp1"/>
</dbReference>
<gene>
    <name evidence="2" type="ORF">GCM10023213_04060</name>
</gene>
<protein>
    <recommendedName>
        <fullName evidence="1">Glycosyltransferase subfamily 4-like N-terminal domain-containing protein</fullName>
    </recommendedName>
</protein>
<dbReference type="Proteomes" id="UP001499852">
    <property type="component" value="Unassembled WGS sequence"/>
</dbReference>
<organism evidence="2 3">
    <name type="scientific">Prosthecobacter algae</name>
    <dbReference type="NCBI Taxonomy" id="1144682"/>
    <lineage>
        <taxon>Bacteria</taxon>
        <taxon>Pseudomonadati</taxon>
        <taxon>Verrucomicrobiota</taxon>
        <taxon>Verrucomicrobiia</taxon>
        <taxon>Verrucomicrobiales</taxon>
        <taxon>Verrucomicrobiaceae</taxon>
        <taxon>Prosthecobacter</taxon>
    </lineage>
</organism>
<dbReference type="EMBL" id="BAABIA010000001">
    <property type="protein sequence ID" value="GAA5133733.1"/>
    <property type="molecule type" value="Genomic_DNA"/>
</dbReference>
<evidence type="ECO:0000313" key="2">
    <source>
        <dbReference type="EMBL" id="GAA5133733.1"/>
    </source>
</evidence>
<comment type="caution">
    <text evidence="2">The sequence shown here is derived from an EMBL/GenBank/DDBJ whole genome shotgun (WGS) entry which is preliminary data.</text>
</comment>